<organism evidence="10 11">
    <name type="scientific">Pendulispora brunnea</name>
    <dbReference type="NCBI Taxonomy" id="2905690"/>
    <lineage>
        <taxon>Bacteria</taxon>
        <taxon>Pseudomonadati</taxon>
        <taxon>Myxococcota</taxon>
        <taxon>Myxococcia</taxon>
        <taxon>Myxococcales</taxon>
        <taxon>Sorangiineae</taxon>
        <taxon>Pendulisporaceae</taxon>
        <taxon>Pendulispora</taxon>
    </lineage>
</organism>
<dbReference type="RefSeq" id="WP_394850469.1">
    <property type="nucleotide sequence ID" value="NZ_CP089982.1"/>
</dbReference>
<dbReference type="EC" id="2.7.4.25" evidence="8"/>
<dbReference type="NCBIfam" id="TIGR00017">
    <property type="entry name" value="cmk"/>
    <property type="match status" value="1"/>
</dbReference>
<gene>
    <name evidence="8 10" type="primary">cmk</name>
    <name evidence="10" type="ORF">LZC95_23805</name>
</gene>
<evidence type="ECO:0000256" key="7">
    <source>
        <dbReference type="ARBA" id="ARBA00048478"/>
    </source>
</evidence>
<keyword evidence="3 8" id="KW-0547">Nucleotide-binding</keyword>
<feature type="binding site" evidence="8">
    <location>
        <begin position="19"/>
        <end position="27"/>
    </location>
    <ligand>
        <name>ATP</name>
        <dbReference type="ChEBI" id="CHEBI:30616"/>
    </ligand>
</feature>
<accession>A0ABZ2KME3</accession>
<evidence type="ECO:0000256" key="4">
    <source>
        <dbReference type="ARBA" id="ARBA00022777"/>
    </source>
</evidence>
<dbReference type="SUPFAM" id="SSF52540">
    <property type="entry name" value="P-loop containing nucleoside triphosphate hydrolases"/>
    <property type="match status" value="1"/>
</dbReference>
<keyword evidence="4 8" id="KW-0418">Kinase</keyword>
<evidence type="ECO:0000313" key="11">
    <source>
        <dbReference type="Proteomes" id="UP001379533"/>
    </source>
</evidence>
<comment type="subcellular location">
    <subcellularLocation>
        <location evidence="8">Cytoplasm</location>
    </subcellularLocation>
</comment>
<dbReference type="Pfam" id="PF02224">
    <property type="entry name" value="Cytidylate_kin"/>
    <property type="match status" value="1"/>
</dbReference>
<dbReference type="CDD" id="cd02020">
    <property type="entry name" value="CMPK"/>
    <property type="match status" value="1"/>
</dbReference>
<protein>
    <recommendedName>
        <fullName evidence="8">Cytidylate kinase</fullName>
        <shortName evidence="8">CK</shortName>
        <ecNumber evidence="8">2.7.4.25</ecNumber>
    </recommendedName>
    <alternativeName>
        <fullName evidence="8">Cytidine monophosphate kinase</fullName>
        <shortName evidence="8">CMP kinase</shortName>
    </alternativeName>
</protein>
<evidence type="ECO:0000256" key="1">
    <source>
        <dbReference type="ARBA" id="ARBA00009427"/>
    </source>
</evidence>
<sequence length="241" mass="25752">MTSIASGTSRNRPIVAIDGPAGAGKSSVARRLAERLGFVLVDTGALYRTVALAAERGSIAFDDAEGLERLTHSLVESSAIAFTRSEGREPRVLLWGEDVSDAIRTPEIGMGASIVSAHPGVRAGLLDLQRKLGEGGGVVLEGRDIGTVVFPDAEVKFFLTASPEVRATRRYEELLAKGQSVTFEGTLEEVKKRDAQDMNRAHAPLRRAPTAILIDSSDNTVDETVSKMADLVQAHITQMEG</sequence>
<dbReference type="EMBL" id="CP089982">
    <property type="protein sequence ID" value="WXA99827.1"/>
    <property type="molecule type" value="Genomic_DNA"/>
</dbReference>
<dbReference type="Gene3D" id="3.40.50.300">
    <property type="entry name" value="P-loop containing nucleotide triphosphate hydrolases"/>
    <property type="match status" value="1"/>
</dbReference>
<comment type="catalytic activity">
    <reaction evidence="7 8">
        <text>CMP + ATP = CDP + ADP</text>
        <dbReference type="Rhea" id="RHEA:11600"/>
        <dbReference type="ChEBI" id="CHEBI:30616"/>
        <dbReference type="ChEBI" id="CHEBI:58069"/>
        <dbReference type="ChEBI" id="CHEBI:60377"/>
        <dbReference type="ChEBI" id="CHEBI:456216"/>
        <dbReference type="EC" id="2.7.4.25"/>
    </reaction>
</comment>
<evidence type="ECO:0000256" key="3">
    <source>
        <dbReference type="ARBA" id="ARBA00022741"/>
    </source>
</evidence>
<dbReference type="PANTHER" id="PTHR21299">
    <property type="entry name" value="CYTIDYLATE KINASE/PANTOATE-BETA-ALANINE LIGASE"/>
    <property type="match status" value="1"/>
</dbReference>
<dbReference type="GO" id="GO:0016301">
    <property type="term" value="F:kinase activity"/>
    <property type="evidence" value="ECO:0007669"/>
    <property type="project" value="UniProtKB-KW"/>
</dbReference>
<evidence type="ECO:0000256" key="5">
    <source>
        <dbReference type="ARBA" id="ARBA00022840"/>
    </source>
</evidence>
<evidence type="ECO:0000313" key="10">
    <source>
        <dbReference type="EMBL" id="WXA99827.1"/>
    </source>
</evidence>
<keyword evidence="2 8" id="KW-0808">Transferase</keyword>
<evidence type="ECO:0000256" key="8">
    <source>
        <dbReference type="HAMAP-Rule" id="MF_00238"/>
    </source>
</evidence>
<keyword evidence="5 8" id="KW-0067">ATP-binding</keyword>
<dbReference type="HAMAP" id="MF_00238">
    <property type="entry name" value="Cytidyl_kinase_type1"/>
    <property type="match status" value="1"/>
</dbReference>
<proteinExistence type="inferred from homology"/>
<keyword evidence="11" id="KW-1185">Reference proteome</keyword>
<keyword evidence="8" id="KW-0963">Cytoplasm</keyword>
<reference evidence="10 11" key="1">
    <citation type="submission" date="2021-12" db="EMBL/GenBank/DDBJ databases">
        <title>Discovery of the Pendulisporaceae a myxobacterial family with distinct sporulation behavior and unique specialized metabolism.</title>
        <authorList>
            <person name="Garcia R."/>
            <person name="Popoff A."/>
            <person name="Bader C.D."/>
            <person name="Loehr J."/>
            <person name="Walesch S."/>
            <person name="Walt C."/>
            <person name="Boldt J."/>
            <person name="Bunk B."/>
            <person name="Haeckl F.J.F.P.J."/>
            <person name="Gunesch A.P."/>
            <person name="Birkelbach J."/>
            <person name="Nuebel U."/>
            <person name="Pietschmann T."/>
            <person name="Bach T."/>
            <person name="Mueller R."/>
        </authorList>
    </citation>
    <scope>NUCLEOTIDE SEQUENCE [LARGE SCALE GENOMIC DNA]</scope>
    <source>
        <strain evidence="10 11">MSr12523</strain>
    </source>
</reference>
<name>A0ABZ2KME3_9BACT</name>
<dbReference type="PANTHER" id="PTHR21299:SF2">
    <property type="entry name" value="CYTIDYLATE KINASE"/>
    <property type="match status" value="1"/>
</dbReference>
<evidence type="ECO:0000259" key="9">
    <source>
        <dbReference type="Pfam" id="PF02224"/>
    </source>
</evidence>
<comment type="catalytic activity">
    <reaction evidence="6 8">
        <text>dCMP + ATP = dCDP + ADP</text>
        <dbReference type="Rhea" id="RHEA:25094"/>
        <dbReference type="ChEBI" id="CHEBI:30616"/>
        <dbReference type="ChEBI" id="CHEBI:57566"/>
        <dbReference type="ChEBI" id="CHEBI:58593"/>
        <dbReference type="ChEBI" id="CHEBI:456216"/>
        <dbReference type="EC" id="2.7.4.25"/>
    </reaction>
</comment>
<dbReference type="InterPro" id="IPR003136">
    <property type="entry name" value="Cytidylate_kin"/>
</dbReference>
<feature type="domain" description="Cytidylate kinase" evidence="9">
    <location>
        <begin position="15"/>
        <end position="233"/>
    </location>
</feature>
<evidence type="ECO:0000256" key="2">
    <source>
        <dbReference type="ARBA" id="ARBA00022679"/>
    </source>
</evidence>
<dbReference type="Proteomes" id="UP001379533">
    <property type="component" value="Chromosome"/>
</dbReference>
<dbReference type="InterPro" id="IPR027417">
    <property type="entry name" value="P-loop_NTPase"/>
</dbReference>
<comment type="similarity">
    <text evidence="1 8">Belongs to the cytidylate kinase family. Type 1 subfamily.</text>
</comment>
<evidence type="ECO:0000256" key="6">
    <source>
        <dbReference type="ARBA" id="ARBA00047615"/>
    </source>
</evidence>
<dbReference type="InterPro" id="IPR011994">
    <property type="entry name" value="Cytidylate_kinase_dom"/>
</dbReference>